<keyword evidence="2" id="KW-1185">Reference proteome</keyword>
<organism evidence="1 2">
    <name type="scientific">Lysinibacillus zambalensis</name>
    <dbReference type="NCBI Taxonomy" id="3160866"/>
    <lineage>
        <taxon>Bacteria</taxon>
        <taxon>Bacillati</taxon>
        <taxon>Bacillota</taxon>
        <taxon>Bacilli</taxon>
        <taxon>Bacillales</taxon>
        <taxon>Bacillaceae</taxon>
        <taxon>Lysinibacillus</taxon>
    </lineage>
</organism>
<reference evidence="1 2" key="1">
    <citation type="submission" date="2024-06" db="EMBL/GenBank/DDBJ databases">
        <title>Lysinibacillus zambalefons sp. nov., a Novel Firmicute Isolated from the Poon Bato Zambales Hyperalkaline Spring.</title>
        <authorList>
            <person name="Aja J.A."/>
            <person name="Lazaro J.E.H."/>
            <person name="Llorin L.D."/>
            <person name="Lim K.R."/>
            <person name="Teodosio J."/>
            <person name="Dalisay D.S."/>
        </authorList>
    </citation>
    <scope>NUCLEOTIDE SEQUENCE [LARGE SCALE GENOMIC DNA]</scope>
    <source>
        <strain evidence="1 2">M3</strain>
    </source>
</reference>
<comment type="caution">
    <text evidence="1">The sequence shown here is derived from an EMBL/GenBank/DDBJ whole genome shotgun (WGS) entry which is preliminary data.</text>
</comment>
<dbReference type="RefSeq" id="WP_349659885.1">
    <property type="nucleotide sequence ID" value="NZ_JBEGDG010000007.1"/>
</dbReference>
<evidence type="ECO:0008006" key="3">
    <source>
        <dbReference type="Google" id="ProtNLM"/>
    </source>
</evidence>
<accession>A0ABV1MRV9</accession>
<dbReference type="EMBL" id="JBEGDG010000007">
    <property type="protein sequence ID" value="MEQ6355256.1"/>
    <property type="molecule type" value="Genomic_DNA"/>
</dbReference>
<protein>
    <recommendedName>
        <fullName evidence="3">Fur-regulated basic protein FbpA</fullName>
    </recommendedName>
</protein>
<proteinExistence type="predicted"/>
<name>A0ABV1MRV9_9BACI</name>
<sequence>MGQLKIAEVKKRIKELHKKQKFYLDKENDEFIYYYPKFSEKNYLLQLHIAKKTN</sequence>
<evidence type="ECO:0000313" key="1">
    <source>
        <dbReference type="EMBL" id="MEQ6355256.1"/>
    </source>
</evidence>
<gene>
    <name evidence="1" type="ORF">ABNX05_11560</name>
</gene>
<evidence type="ECO:0000313" key="2">
    <source>
        <dbReference type="Proteomes" id="UP001478862"/>
    </source>
</evidence>
<dbReference type="Proteomes" id="UP001478862">
    <property type="component" value="Unassembled WGS sequence"/>
</dbReference>